<accession>A0ABN0QKU7</accession>
<keyword evidence="2" id="KW-1185">Reference proteome</keyword>
<name>A0ABN0QKU7_MYCUL</name>
<dbReference type="EMBL" id="JAOL01000203">
    <property type="protein sequence ID" value="EUA85268.1"/>
    <property type="molecule type" value="Genomic_DNA"/>
</dbReference>
<comment type="caution">
    <text evidence="1">The sequence shown here is derived from an EMBL/GenBank/DDBJ whole genome shotgun (WGS) entry which is preliminary data.</text>
</comment>
<evidence type="ECO:0000313" key="1">
    <source>
        <dbReference type="EMBL" id="EUA85268.1"/>
    </source>
</evidence>
<organism evidence="1 2">
    <name type="scientific">Mycobacterium ulcerans str. Harvey</name>
    <dbReference type="NCBI Taxonomy" id="1299332"/>
    <lineage>
        <taxon>Bacteria</taxon>
        <taxon>Bacillati</taxon>
        <taxon>Actinomycetota</taxon>
        <taxon>Actinomycetes</taxon>
        <taxon>Mycobacteriales</taxon>
        <taxon>Mycobacteriaceae</taxon>
        <taxon>Mycobacterium</taxon>
        <taxon>Mycobacterium ulcerans group</taxon>
    </lineage>
</organism>
<reference evidence="1 2" key="1">
    <citation type="submission" date="2014-01" db="EMBL/GenBank/DDBJ databases">
        <authorList>
            <person name="Dobos K."/>
            <person name="Lenaerts A."/>
            <person name="Ordway D."/>
            <person name="DeGroote M.A."/>
            <person name="Parker T."/>
            <person name="Sizemore C."/>
            <person name="Tallon L.J."/>
            <person name="Sadzewicz L.K."/>
            <person name="Sengamalay N."/>
            <person name="Fraser C.M."/>
            <person name="Hine E."/>
            <person name="Shefchek K.A."/>
            <person name="Das S.P."/>
            <person name="Tettelin H."/>
        </authorList>
    </citation>
    <scope>NUCLEOTIDE SEQUENCE [LARGE SCALE GENOMIC DNA]</scope>
    <source>
        <strain evidence="1 2">Harvey</strain>
    </source>
</reference>
<sequence>MAARGRAFTRADRNRWDALRRPAQRQHIFLASPTGRVHHQSGRAGRYRIYAEAYDQGHPGGSRPYLPLATLVVRGKPTDTPMAKTLVEPPRMPNLPVSRRGFWCSPAISAGGPVWESSSSSTVRR</sequence>
<proteinExistence type="predicted"/>
<dbReference type="Proteomes" id="UP000020681">
    <property type="component" value="Unassembled WGS sequence"/>
</dbReference>
<evidence type="ECO:0000313" key="2">
    <source>
        <dbReference type="Proteomes" id="UP000020681"/>
    </source>
</evidence>
<gene>
    <name evidence="1" type="ORF">I551_8322</name>
</gene>
<protein>
    <submittedName>
        <fullName evidence="1">Multicopper oxidase, type 1, CueO domain protein</fullName>
    </submittedName>
</protein>